<evidence type="ECO:0000256" key="5">
    <source>
        <dbReference type="ARBA" id="ARBA00023136"/>
    </source>
</evidence>
<keyword evidence="9" id="KW-1185">Reference proteome</keyword>
<protein>
    <submittedName>
        <fullName evidence="8">MFS transporter</fullName>
    </submittedName>
</protein>
<reference evidence="8 9" key="2">
    <citation type="submission" date="2020-08" db="EMBL/GenBank/DDBJ databases">
        <title>Stappia taiwanensis sp. nov., isolated from a coastal thermal spring.</title>
        <authorList>
            <person name="Kampfer P."/>
        </authorList>
    </citation>
    <scope>NUCLEOTIDE SEQUENCE [LARGE SCALE GENOMIC DNA]</scope>
    <source>
        <strain evidence="8 9">DSM 23284</strain>
    </source>
</reference>
<dbReference type="GO" id="GO:0022857">
    <property type="term" value="F:transmembrane transporter activity"/>
    <property type="evidence" value="ECO:0007669"/>
    <property type="project" value="InterPro"/>
</dbReference>
<comment type="subcellular location">
    <subcellularLocation>
        <location evidence="1">Cell membrane</location>
        <topology evidence="1">Multi-pass membrane protein</topology>
    </subcellularLocation>
</comment>
<feature type="transmembrane region" description="Helical" evidence="7">
    <location>
        <begin position="379"/>
        <end position="398"/>
    </location>
</feature>
<sequence length="450" mass="47871">MKSPLSHPAFRTLFAAQICSLLGVGLLTVALSLAAYRIGGDAAGGRVLGMLLALKMVAYVGLAPLAEGLFAGRNRKQVMVGLDAGRMLLLLPMLFVTETWQIAGLAFAFFVLAAGFTPLFQSVIPDVLPDEETYTRALAWSRIAYTLEAVLSPVIAALVLRLVAPETLFLFAALAFAGSVAFLLTTAFPATAAAAPGVRFLARAAKGLRIYRRTPRLRGLFLLNLALSLAMAWVLVNTVVYAGRRFGDAETLYPLLMACYGGGAALGALLVPRLVERRSERSSMLMGVFGFAALGAGFALSPPVAAALPFAALPFAVWAGFGLLSSLVLTPGGLVITRSSNREDRASVFAAQFSLSHAGWLLAYPLAGWLASRIALETTLLILCGLAALVALAASRVWPAHDPLTRPHAHPELPPDHPHLREAPASGSDHHHSHVYRIDDLHPCWTPMRG</sequence>
<feature type="compositionally biased region" description="Basic and acidic residues" evidence="6">
    <location>
        <begin position="406"/>
        <end position="422"/>
    </location>
</feature>
<dbReference type="EMBL" id="JACEON010000012">
    <property type="protein sequence ID" value="MBA4612667.1"/>
    <property type="molecule type" value="Genomic_DNA"/>
</dbReference>
<evidence type="ECO:0000313" key="8">
    <source>
        <dbReference type="EMBL" id="MBA4612667.1"/>
    </source>
</evidence>
<proteinExistence type="predicted"/>
<evidence type="ECO:0000256" key="3">
    <source>
        <dbReference type="ARBA" id="ARBA00022692"/>
    </source>
</evidence>
<dbReference type="PANTHER" id="PTHR23513">
    <property type="entry name" value="INTEGRAL MEMBRANE EFFLUX PROTEIN-RELATED"/>
    <property type="match status" value="1"/>
</dbReference>
<evidence type="ECO:0000256" key="6">
    <source>
        <dbReference type="SAM" id="MobiDB-lite"/>
    </source>
</evidence>
<keyword evidence="4 7" id="KW-1133">Transmembrane helix</keyword>
<accession>A0A838XSE4</accession>
<reference evidence="8 9" key="1">
    <citation type="submission" date="2020-07" db="EMBL/GenBank/DDBJ databases">
        <authorList>
            <person name="Li M."/>
        </authorList>
    </citation>
    <scope>NUCLEOTIDE SEQUENCE [LARGE SCALE GENOMIC DNA]</scope>
    <source>
        <strain evidence="8 9">DSM 23284</strain>
    </source>
</reference>
<evidence type="ECO:0000313" key="9">
    <source>
        <dbReference type="Proteomes" id="UP000559404"/>
    </source>
</evidence>
<dbReference type="Pfam" id="PF07690">
    <property type="entry name" value="MFS_1"/>
    <property type="match status" value="1"/>
</dbReference>
<organism evidence="8 9">
    <name type="scientific">Stappia taiwanensis</name>
    <dbReference type="NCBI Taxonomy" id="992267"/>
    <lineage>
        <taxon>Bacteria</taxon>
        <taxon>Pseudomonadati</taxon>
        <taxon>Pseudomonadota</taxon>
        <taxon>Alphaproteobacteria</taxon>
        <taxon>Hyphomicrobiales</taxon>
        <taxon>Stappiaceae</taxon>
        <taxon>Stappia</taxon>
    </lineage>
</organism>
<feature type="transmembrane region" description="Helical" evidence="7">
    <location>
        <begin position="219"/>
        <end position="240"/>
    </location>
</feature>
<name>A0A838XSE4_9HYPH</name>
<dbReference type="Proteomes" id="UP000559404">
    <property type="component" value="Unassembled WGS sequence"/>
</dbReference>
<feature type="transmembrane region" description="Helical" evidence="7">
    <location>
        <begin position="283"/>
        <end position="300"/>
    </location>
</feature>
<feature type="transmembrane region" description="Helical" evidence="7">
    <location>
        <begin position="12"/>
        <end position="35"/>
    </location>
</feature>
<comment type="caution">
    <text evidence="8">The sequence shown here is derived from an EMBL/GenBank/DDBJ whole genome shotgun (WGS) entry which is preliminary data.</text>
</comment>
<dbReference type="CDD" id="cd06173">
    <property type="entry name" value="MFS_MefA_like"/>
    <property type="match status" value="1"/>
</dbReference>
<evidence type="ECO:0000256" key="2">
    <source>
        <dbReference type="ARBA" id="ARBA00022475"/>
    </source>
</evidence>
<feature type="transmembrane region" description="Helical" evidence="7">
    <location>
        <begin position="170"/>
        <end position="198"/>
    </location>
</feature>
<dbReference type="SUPFAM" id="SSF103473">
    <property type="entry name" value="MFS general substrate transporter"/>
    <property type="match status" value="1"/>
</dbReference>
<dbReference type="Gene3D" id="1.20.1250.20">
    <property type="entry name" value="MFS general substrate transporter like domains"/>
    <property type="match status" value="1"/>
</dbReference>
<evidence type="ECO:0000256" key="4">
    <source>
        <dbReference type="ARBA" id="ARBA00022989"/>
    </source>
</evidence>
<dbReference type="RefSeq" id="WP_181760852.1">
    <property type="nucleotide sequence ID" value="NZ_BMCR01000003.1"/>
</dbReference>
<feature type="transmembrane region" description="Helical" evidence="7">
    <location>
        <begin position="312"/>
        <end position="336"/>
    </location>
</feature>
<dbReference type="InterPro" id="IPR036259">
    <property type="entry name" value="MFS_trans_sf"/>
</dbReference>
<feature type="transmembrane region" description="Helical" evidence="7">
    <location>
        <begin position="47"/>
        <end position="66"/>
    </location>
</feature>
<dbReference type="PANTHER" id="PTHR23513:SF6">
    <property type="entry name" value="MAJOR FACILITATOR SUPERFAMILY ASSOCIATED DOMAIN-CONTAINING PROTEIN"/>
    <property type="match status" value="1"/>
</dbReference>
<keyword evidence="5 7" id="KW-0472">Membrane</keyword>
<feature type="transmembrane region" description="Helical" evidence="7">
    <location>
        <begin position="348"/>
        <end position="367"/>
    </location>
</feature>
<feature type="region of interest" description="Disordered" evidence="6">
    <location>
        <begin position="406"/>
        <end position="432"/>
    </location>
</feature>
<keyword evidence="3 7" id="KW-0812">Transmembrane</keyword>
<gene>
    <name evidence="8" type="ORF">H1W37_13450</name>
</gene>
<feature type="transmembrane region" description="Helical" evidence="7">
    <location>
        <begin position="145"/>
        <end position="164"/>
    </location>
</feature>
<dbReference type="GO" id="GO:0005886">
    <property type="term" value="C:plasma membrane"/>
    <property type="evidence" value="ECO:0007669"/>
    <property type="project" value="UniProtKB-SubCell"/>
</dbReference>
<keyword evidence="2" id="KW-1003">Cell membrane</keyword>
<feature type="transmembrane region" description="Helical" evidence="7">
    <location>
        <begin position="252"/>
        <end position="271"/>
    </location>
</feature>
<evidence type="ECO:0000256" key="7">
    <source>
        <dbReference type="SAM" id="Phobius"/>
    </source>
</evidence>
<evidence type="ECO:0000256" key="1">
    <source>
        <dbReference type="ARBA" id="ARBA00004651"/>
    </source>
</evidence>
<dbReference type="InterPro" id="IPR011701">
    <property type="entry name" value="MFS"/>
</dbReference>
<dbReference type="AlphaFoldDB" id="A0A838XSE4"/>